<dbReference type="RefSeq" id="WP_084400285.1">
    <property type="nucleotide sequence ID" value="NZ_BDCO01000002.1"/>
</dbReference>
<dbReference type="SUPFAM" id="SSF143865">
    <property type="entry name" value="CorA soluble domain-like"/>
    <property type="match status" value="1"/>
</dbReference>
<dbReference type="PANTHER" id="PTHR47891:SF2">
    <property type="entry name" value="MAGNESIUM AND COBALT TRANSPORTER"/>
    <property type="match status" value="1"/>
</dbReference>
<dbReference type="InterPro" id="IPR002523">
    <property type="entry name" value="MgTranspt_CorA/ZnTranspt_ZntB"/>
</dbReference>
<name>A0A146G5Z7_TERSA</name>
<dbReference type="InterPro" id="IPR045863">
    <property type="entry name" value="CorA_TM1_TM2"/>
</dbReference>
<evidence type="ECO:0000256" key="2">
    <source>
        <dbReference type="ARBA" id="ARBA00009765"/>
    </source>
</evidence>
<dbReference type="PANTHER" id="PTHR47891">
    <property type="entry name" value="TRANSPORTER-RELATED"/>
    <property type="match status" value="1"/>
</dbReference>
<protein>
    <submittedName>
        <fullName evidence="7">Magnesium transporter</fullName>
    </submittedName>
</protein>
<dbReference type="InParanoid" id="A0A146G5Z7"/>
<evidence type="ECO:0000256" key="4">
    <source>
        <dbReference type="ARBA" id="ARBA00022989"/>
    </source>
</evidence>
<comment type="caution">
    <text evidence="7">The sequence shown here is derived from an EMBL/GenBank/DDBJ whole genome shotgun (WGS) entry which is preliminary data.</text>
</comment>
<dbReference type="Proteomes" id="UP000076023">
    <property type="component" value="Unassembled WGS sequence"/>
</dbReference>
<organism evidence="7 8">
    <name type="scientific">Terrimicrobium sacchariphilum</name>
    <dbReference type="NCBI Taxonomy" id="690879"/>
    <lineage>
        <taxon>Bacteria</taxon>
        <taxon>Pseudomonadati</taxon>
        <taxon>Verrucomicrobiota</taxon>
        <taxon>Terrimicrobiia</taxon>
        <taxon>Terrimicrobiales</taxon>
        <taxon>Terrimicrobiaceae</taxon>
        <taxon>Terrimicrobium</taxon>
    </lineage>
</organism>
<keyword evidence="8" id="KW-1185">Reference proteome</keyword>
<feature type="transmembrane region" description="Helical" evidence="6">
    <location>
        <begin position="283"/>
        <end position="302"/>
    </location>
</feature>
<feature type="transmembrane region" description="Helical" evidence="6">
    <location>
        <begin position="314"/>
        <end position="335"/>
    </location>
</feature>
<dbReference type="AlphaFoldDB" id="A0A146G5Z7"/>
<keyword evidence="5 6" id="KW-0472">Membrane</keyword>
<keyword evidence="3 6" id="KW-0812">Transmembrane</keyword>
<gene>
    <name evidence="7" type="ORF">TSACC_21364</name>
</gene>
<evidence type="ECO:0000256" key="1">
    <source>
        <dbReference type="ARBA" id="ARBA00004141"/>
    </source>
</evidence>
<dbReference type="GO" id="GO:0046873">
    <property type="term" value="F:metal ion transmembrane transporter activity"/>
    <property type="evidence" value="ECO:0007669"/>
    <property type="project" value="InterPro"/>
</dbReference>
<evidence type="ECO:0000256" key="5">
    <source>
        <dbReference type="ARBA" id="ARBA00023136"/>
    </source>
</evidence>
<proteinExistence type="inferred from homology"/>
<dbReference type="InterPro" id="IPR045861">
    <property type="entry name" value="CorA_cytoplasmic_dom"/>
</dbReference>
<reference evidence="8" key="1">
    <citation type="journal article" date="2017" name="Genome Announc.">
        <title>Draft Genome Sequence of Terrimicrobium sacchariphilum NM-5T, a Facultative Anaerobic Soil Bacterium of the Class Spartobacteria.</title>
        <authorList>
            <person name="Qiu Y.L."/>
            <person name="Tourlousse D.M."/>
            <person name="Matsuura N."/>
            <person name="Ohashi A."/>
            <person name="Sekiguchi Y."/>
        </authorList>
    </citation>
    <scope>NUCLEOTIDE SEQUENCE [LARGE SCALE GENOMIC DNA]</scope>
    <source>
        <strain evidence="8">NM-5</strain>
    </source>
</reference>
<dbReference type="GO" id="GO:0016020">
    <property type="term" value="C:membrane"/>
    <property type="evidence" value="ECO:0007669"/>
    <property type="project" value="UniProtKB-SubCell"/>
</dbReference>
<evidence type="ECO:0000256" key="3">
    <source>
        <dbReference type="ARBA" id="ARBA00022692"/>
    </source>
</evidence>
<dbReference type="InterPro" id="IPR047199">
    <property type="entry name" value="CorA-like"/>
</dbReference>
<evidence type="ECO:0000313" key="8">
    <source>
        <dbReference type="Proteomes" id="UP000076023"/>
    </source>
</evidence>
<dbReference type="OrthoDB" id="9803416at2"/>
<dbReference type="EMBL" id="BDCO01000002">
    <property type="protein sequence ID" value="GAT32961.1"/>
    <property type="molecule type" value="Genomic_DNA"/>
</dbReference>
<accession>A0A146G5Z7</accession>
<dbReference type="Gene3D" id="3.30.460.20">
    <property type="entry name" value="CorA soluble domain-like"/>
    <property type="match status" value="1"/>
</dbReference>
<dbReference type="Pfam" id="PF01544">
    <property type="entry name" value="CorA"/>
    <property type="match status" value="1"/>
</dbReference>
<dbReference type="Gene3D" id="1.20.58.340">
    <property type="entry name" value="Magnesium transport protein CorA, transmembrane region"/>
    <property type="match status" value="2"/>
</dbReference>
<comment type="subcellular location">
    <subcellularLocation>
        <location evidence="1">Membrane</location>
        <topology evidence="1">Multi-pass membrane protein</topology>
    </subcellularLocation>
</comment>
<sequence length="340" mass="38978">MATAAGDDAEIVLPPEDVEIPLAVDTKPSRPVRSARYFYRIENNRLVDCPDEEAQIFVYIAPTIDDESELQELYNIDYHTLQSSLDPDELSRLEFETDHAALIFKRPKSFCADDNFLLKLTSTGVFLYEEQLVIVMPDDAPLFEGRVPFQVQSIHDVILRLLYQSTLHFEGHLKAINMLSDSLERRISTSLENRYLLNMFALEKSLVYIVNSISSNGALLERLRSSAERLGFDRDQTGIIEDMIIENKQCYRRAEIHTQVIGGLMDARASIVSHNLNQLIKKFTIWTVAIMLANLVIGIFSMNVDLPLPEDHSWWPFLLINMLALGTAGLVFWIWRVKKW</sequence>
<comment type="similarity">
    <text evidence="2">Belongs to the CorA metal ion transporter (MIT) (TC 1.A.35) family.</text>
</comment>
<evidence type="ECO:0000256" key="6">
    <source>
        <dbReference type="SAM" id="Phobius"/>
    </source>
</evidence>
<evidence type="ECO:0000313" key="7">
    <source>
        <dbReference type="EMBL" id="GAT32961.1"/>
    </source>
</evidence>
<keyword evidence="4 6" id="KW-1133">Transmembrane helix</keyword>
<dbReference type="CDD" id="cd12827">
    <property type="entry name" value="EcCorA_ZntB-like_u2"/>
    <property type="match status" value="1"/>
</dbReference>
<dbReference type="SUPFAM" id="SSF144083">
    <property type="entry name" value="Magnesium transport protein CorA, transmembrane region"/>
    <property type="match status" value="1"/>
</dbReference>
<dbReference type="STRING" id="690879.TSACC_21364"/>